<dbReference type="InterPro" id="IPR015421">
    <property type="entry name" value="PyrdxlP-dep_Trfase_major"/>
</dbReference>
<dbReference type="InterPro" id="IPR015424">
    <property type="entry name" value="PyrdxlP-dep_Trfase"/>
</dbReference>
<proteinExistence type="inferred from homology"/>
<comment type="similarity">
    <text evidence="2">Belongs to the threonine aldolase family.</text>
</comment>
<keyword evidence="5" id="KW-0456">Lyase</keyword>
<name>S7TCY1_9BACT</name>
<dbReference type="PATRIC" id="fig|1121439.3.peg.1205"/>
<dbReference type="STRING" id="1121439.dsat_2798"/>
<evidence type="ECO:0000256" key="2">
    <source>
        <dbReference type="ARBA" id="ARBA00006966"/>
    </source>
</evidence>
<keyword evidence="3" id="KW-0663">Pyridoxal phosphate</keyword>
<keyword evidence="6" id="KW-1185">Reference proteome</keyword>
<dbReference type="CDD" id="cd06502">
    <property type="entry name" value="TA_like"/>
    <property type="match status" value="1"/>
</dbReference>
<dbReference type="PANTHER" id="PTHR48097:SF5">
    <property type="entry name" value="LOW SPECIFICITY L-THREONINE ALDOLASE"/>
    <property type="match status" value="1"/>
</dbReference>
<dbReference type="EMBL" id="ATHI01000010">
    <property type="protein sequence ID" value="EPR34516.1"/>
    <property type="molecule type" value="Genomic_DNA"/>
</dbReference>
<dbReference type="Proteomes" id="UP000014975">
    <property type="component" value="Unassembled WGS sequence"/>
</dbReference>
<evidence type="ECO:0000313" key="6">
    <source>
        <dbReference type="Proteomes" id="UP000014975"/>
    </source>
</evidence>
<evidence type="ECO:0000256" key="1">
    <source>
        <dbReference type="ARBA" id="ARBA00001933"/>
    </source>
</evidence>
<dbReference type="Pfam" id="PF01212">
    <property type="entry name" value="Beta_elim_lyase"/>
    <property type="match status" value="1"/>
</dbReference>
<gene>
    <name evidence="5" type="ORF">dsat_2798</name>
</gene>
<dbReference type="GO" id="GO:0006520">
    <property type="term" value="P:amino acid metabolic process"/>
    <property type="evidence" value="ECO:0007669"/>
    <property type="project" value="InterPro"/>
</dbReference>
<evidence type="ECO:0000256" key="3">
    <source>
        <dbReference type="ARBA" id="ARBA00022898"/>
    </source>
</evidence>
<dbReference type="Gene3D" id="3.90.1150.10">
    <property type="entry name" value="Aspartate Aminotransferase, domain 1"/>
    <property type="match status" value="1"/>
</dbReference>
<reference evidence="5 6" key="1">
    <citation type="journal article" date="2013" name="Genome Announc.">
        <title>Draft genome sequences for three mercury-methylating, sulfate-reducing bacteria.</title>
        <authorList>
            <person name="Brown S.D."/>
            <person name="Hurt R.A.Jr."/>
            <person name="Gilmour C.C."/>
            <person name="Elias D.A."/>
        </authorList>
    </citation>
    <scope>NUCLEOTIDE SEQUENCE [LARGE SCALE GENOMIC DNA]</scope>
    <source>
        <strain evidence="5 6">DSM 16529</strain>
    </source>
</reference>
<dbReference type="RefSeq" id="WP_020886682.1">
    <property type="nucleotide sequence ID" value="NZ_ATHI01000010.1"/>
</dbReference>
<dbReference type="OrthoDB" id="9774495at2"/>
<dbReference type="AlphaFoldDB" id="S7TCY1"/>
<dbReference type="eggNOG" id="COG2008">
    <property type="taxonomic scope" value="Bacteria"/>
</dbReference>
<organism evidence="5 6">
    <name type="scientific">Alkalidesulfovibrio alkalitolerans DSM 16529</name>
    <dbReference type="NCBI Taxonomy" id="1121439"/>
    <lineage>
        <taxon>Bacteria</taxon>
        <taxon>Pseudomonadati</taxon>
        <taxon>Thermodesulfobacteriota</taxon>
        <taxon>Desulfovibrionia</taxon>
        <taxon>Desulfovibrionales</taxon>
        <taxon>Desulfovibrionaceae</taxon>
        <taxon>Alkalidesulfovibrio</taxon>
    </lineage>
</organism>
<dbReference type="GO" id="GO:0016829">
    <property type="term" value="F:lyase activity"/>
    <property type="evidence" value="ECO:0007669"/>
    <property type="project" value="UniProtKB-KW"/>
</dbReference>
<protein>
    <submittedName>
        <fullName evidence="5">Aromatic amino acid beta-eliminating lyase/threonine aldolase</fullName>
    </submittedName>
</protein>
<sequence length="348" mass="38481">MNTLKSFASDNVSGVHPRILQAMAKANDGPAKPYGQDGATARADELLRRHFGPDIDPYFVFLGTAANVLSLSSMIRPHQAVLCADCAHIAVDECGAPERFTGAKLLTVPSRDGKVAPGDFRRFLRDIGNEHHSQPAALSITQCTEYGSLYSPDEIRALADFAHEHRMFLHMDGARLANACAALDLPLAALTAECGVDALSFGGTKNGLMFGEAVIFFEPRLAAHFRFERKQAMQLYSKMRFIAAQFSALLEDDLWLANARHANRMAALLGELVQDLPGLSITRPVQTNHVFARLPRAALTRLEADWHFYVWRDEDPAKDPEVRWMTAFDTREEDVRAFAAAVRSSLDI</sequence>
<evidence type="ECO:0000259" key="4">
    <source>
        <dbReference type="Pfam" id="PF01212"/>
    </source>
</evidence>
<dbReference type="InterPro" id="IPR015422">
    <property type="entry name" value="PyrdxlP-dep_Trfase_small"/>
</dbReference>
<comment type="cofactor">
    <cofactor evidence="1">
        <name>pyridoxal 5'-phosphate</name>
        <dbReference type="ChEBI" id="CHEBI:597326"/>
    </cofactor>
</comment>
<dbReference type="InterPro" id="IPR001597">
    <property type="entry name" value="ArAA_b-elim_lyase/Thr_aldolase"/>
</dbReference>
<dbReference type="SUPFAM" id="SSF53383">
    <property type="entry name" value="PLP-dependent transferases"/>
    <property type="match status" value="1"/>
</dbReference>
<dbReference type="Gene3D" id="3.40.640.10">
    <property type="entry name" value="Type I PLP-dependent aspartate aminotransferase-like (Major domain)"/>
    <property type="match status" value="1"/>
</dbReference>
<comment type="caution">
    <text evidence="5">The sequence shown here is derived from an EMBL/GenBank/DDBJ whole genome shotgun (WGS) entry which is preliminary data.</text>
</comment>
<accession>S7TCY1</accession>
<dbReference type="PANTHER" id="PTHR48097">
    <property type="entry name" value="L-THREONINE ALDOLASE-RELATED"/>
    <property type="match status" value="1"/>
</dbReference>
<feature type="domain" description="Aromatic amino acid beta-eliminating lyase/threonine aldolase" evidence="4">
    <location>
        <begin position="7"/>
        <end position="292"/>
    </location>
</feature>
<evidence type="ECO:0000313" key="5">
    <source>
        <dbReference type="EMBL" id="EPR34516.1"/>
    </source>
</evidence>